<accession>A0ABY2KLK4</accession>
<sequence>MHIHIGLNARRTNAQSWGDLPFAHSLAAAFAQFGHASQLFFRDEAPTLTGQRDVVLRIIGPHLDEPVPGVPNLLWMISPPNMAPLACLARYQALFLASNALVRRCLAQGLNAVHLPQATDTRVFNPLARGDLPVDLPISFVGNHAPRAPRLTVRAALDLGFDVKIWGQGWEGVVPAHHLCGTRLDSAELAQVYARSHVVLNSHMPYMAELGFMNNRSFDALACGAQVVSDPVAGFADPDLPALHQCGAGDTLGPLLERLLAPNPTAQQRADIAASVAAGYSFMDRATAIAQCAESLLQRNARARPAFALLPPQPRRGVRTPVTLTDCADGDVETISQFETRLDALIAQHQLDVTLILSDPTTTPPSLGVEPAMRRAALAVGRIGAVIARQASFAALTVLAPPGHAGQGVIHAVMHDHRAAQAAALDPSTPAALAVLEPLCARARRLLESPAEECLALAQGDDGLDPVQTAIRLLTNRPLYAHTPAGFSRDRQKRHLRLWPRKALARSDLSIGVFVHLYYPDLAAVFRERFAVLDLPYRLYVSTDTAEKAMAIKAQLPTAELRVVPNRGRDVFGKLVGFADAHADHDIVLHLHGKKSPHASGLDQWLDHCLTCLLPNREEVFRILSLFRSLPDLGMVAPLTYRSVLAAAHWGDNLDIAREILARIRPDLALPPDERLDFPVGSMFWARAAALQPLLGLGLKACHFPVETGQVDATPAHAIERLFGVICQAGGYRMIRVAPAASQQHKGQQIVATRNEDVRRALQTGMFDP</sequence>
<dbReference type="RefSeq" id="WP_245298937.1">
    <property type="nucleotide sequence ID" value="NZ_RPEM01000011.1"/>
</dbReference>
<name>A0ABY2KLK4_9RHOB</name>
<organism evidence="2 3">
    <name type="scientific">Pseudotabrizicola sediminis</name>
    <dbReference type="NCBI Taxonomy" id="2486418"/>
    <lineage>
        <taxon>Bacteria</taxon>
        <taxon>Pseudomonadati</taxon>
        <taxon>Pseudomonadota</taxon>
        <taxon>Alphaproteobacteria</taxon>
        <taxon>Rhodobacterales</taxon>
        <taxon>Paracoccaceae</taxon>
        <taxon>Pseudotabrizicola</taxon>
    </lineage>
</organism>
<keyword evidence="3" id="KW-1185">Reference proteome</keyword>
<dbReference type="Pfam" id="PF13524">
    <property type="entry name" value="Glyco_trans_1_2"/>
    <property type="match status" value="1"/>
</dbReference>
<reference evidence="2 3" key="1">
    <citation type="submission" date="2018-11" db="EMBL/GenBank/DDBJ databases">
        <title>Tabrizicola sp. isolated from sediment of alpine lake.</title>
        <authorList>
            <person name="Liu Z."/>
        </authorList>
    </citation>
    <scope>NUCLEOTIDE SEQUENCE [LARGE SCALE GENOMIC DNA]</scope>
    <source>
        <strain evidence="2 3">DRYC-M-16</strain>
    </source>
</reference>
<protein>
    <submittedName>
        <fullName evidence="2">Glycosyl transferase</fullName>
    </submittedName>
</protein>
<dbReference type="InterPro" id="IPR055259">
    <property type="entry name" value="YkvP/CgeB_Glyco_trans-like"/>
</dbReference>
<comment type="caution">
    <text evidence="2">The sequence shown here is derived from an EMBL/GenBank/DDBJ whole genome shotgun (WGS) entry which is preliminary data.</text>
</comment>
<gene>
    <name evidence="2" type="ORF">EEB11_15160</name>
</gene>
<dbReference type="InterPro" id="IPR007739">
    <property type="entry name" value="RgpF"/>
</dbReference>
<proteinExistence type="predicted"/>
<evidence type="ECO:0000313" key="2">
    <source>
        <dbReference type="EMBL" id="TGD42112.1"/>
    </source>
</evidence>
<keyword evidence="2" id="KW-0808">Transferase</keyword>
<evidence type="ECO:0000313" key="3">
    <source>
        <dbReference type="Proteomes" id="UP000297741"/>
    </source>
</evidence>
<dbReference type="EMBL" id="RPEM01000011">
    <property type="protein sequence ID" value="TGD42112.1"/>
    <property type="molecule type" value="Genomic_DNA"/>
</dbReference>
<dbReference type="Pfam" id="PF05045">
    <property type="entry name" value="RgpF"/>
    <property type="match status" value="1"/>
</dbReference>
<feature type="domain" description="Spore protein YkvP/CgeB glycosyl transferase-like" evidence="1">
    <location>
        <begin position="151"/>
        <end position="236"/>
    </location>
</feature>
<dbReference type="GO" id="GO:0016740">
    <property type="term" value="F:transferase activity"/>
    <property type="evidence" value="ECO:0007669"/>
    <property type="project" value="UniProtKB-KW"/>
</dbReference>
<evidence type="ECO:0000259" key="1">
    <source>
        <dbReference type="Pfam" id="PF13524"/>
    </source>
</evidence>
<dbReference type="Proteomes" id="UP000297741">
    <property type="component" value="Unassembled WGS sequence"/>
</dbReference>